<dbReference type="EMBL" id="BDQE01000103">
    <property type="protein sequence ID" value="GBH22807.1"/>
    <property type="molecule type" value="Genomic_RNA"/>
</dbReference>
<comment type="caution">
    <text evidence="3">The sequence shown here is derived from an EMBL/GenBank/DDBJ whole genome shotgun (WGS) entry which is preliminary data.</text>
</comment>
<evidence type="ECO:0000256" key="2">
    <source>
        <dbReference type="SAM" id="Phobius"/>
    </source>
</evidence>
<keyword evidence="2" id="KW-0812">Transmembrane</keyword>
<organism evidence="3">
    <name type="scientific">viral metagenome</name>
    <dbReference type="NCBI Taxonomy" id="1070528"/>
    <lineage>
        <taxon>unclassified sequences</taxon>
        <taxon>metagenomes</taxon>
        <taxon>organismal metagenomes</taxon>
    </lineage>
</organism>
<feature type="region of interest" description="Disordered" evidence="1">
    <location>
        <begin position="89"/>
        <end position="109"/>
    </location>
</feature>
<name>A0A2V0RCH0_9ZZZZ</name>
<protein>
    <submittedName>
        <fullName evidence="3">Uncharacterized protein</fullName>
    </submittedName>
</protein>
<accession>A0A2V0RCH0</accession>
<evidence type="ECO:0000313" key="3">
    <source>
        <dbReference type="EMBL" id="GBH22807.1"/>
    </source>
</evidence>
<proteinExistence type="predicted"/>
<feature type="region of interest" description="Disordered" evidence="1">
    <location>
        <begin position="189"/>
        <end position="260"/>
    </location>
</feature>
<reference evidence="3" key="1">
    <citation type="submission" date="2017-04" db="EMBL/GenBank/DDBJ databases">
        <title>Unveiling RNA virosphere associated with marine microorganisms.</title>
        <authorList>
            <person name="Urayama S."/>
            <person name="Takaki Y."/>
            <person name="Nishi S."/>
            <person name="Yoshida Y."/>
            <person name="Deguchi S."/>
            <person name="Takai K."/>
            <person name="Nunoura T."/>
        </authorList>
    </citation>
    <scope>NUCLEOTIDE SEQUENCE</scope>
</reference>
<evidence type="ECO:0000256" key="1">
    <source>
        <dbReference type="SAM" id="MobiDB-lite"/>
    </source>
</evidence>
<keyword evidence="2" id="KW-1133">Transmembrane helix</keyword>
<keyword evidence="2" id="KW-0472">Membrane</keyword>
<sequence>MSETELTSSLLCPGECVTLARDVACAPPDFLEKHGALLLTIMTAVGGGIGALLVYCLKSRCTQIDLCCIKLTREPVPVVELSSISQESVTGEAAVPGPSPPPSPSSEDRWNMDDAMLALNEIVSVGEVQYELAFKGHLPYYPEDEEDEHRYPPFHKTLISETWTHLGEEFWWRSDPRFDMDSSFRTSLVPPTNLKSLPTRRSIGTNTPGSPEPEQSRHVKGSGRVITLDLEEGEKTSRGMEAQSDPASNDFFPAINRDFE</sequence>
<dbReference type="AlphaFoldDB" id="A0A2V0RCH0"/>
<feature type="transmembrane region" description="Helical" evidence="2">
    <location>
        <begin position="36"/>
        <end position="57"/>
    </location>
</feature>